<reference evidence="21" key="2">
    <citation type="submission" date="2025-08" db="UniProtKB">
        <authorList>
            <consortium name="Ensembl"/>
        </authorList>
    </citation>
    <scope>IDENTIFICATION</scope>
</reference>
<evidence type="ECO:0000256" key="7">
    <source>
        <dbReference type="ARBA" id="ARBA00022490"/>
    </source>
</evidence>
<evidence type="ECO:0000256" key="4">
    <source>
        <dbReference type="ARBA" id="ARBA00004632"/>
    </source>
</evidence>
<dbReference type="Proteomes" id="UP000694580">
    <property type="component" value="Chromosome 11"/>
</dbReference>
<dbReference type="GO" id="GO:0005737">
    <property type="term" value="C:cytoplasm"/>
    <property type="evidence" value="ECO:0007669"/>
    <property type="project" value="UniProtKB-SubCell"/>
</dbReference>
<organism evidence="21 22">
    <name type="scientific">Denticeps clupeoides</name>
    <name type="common">denticle herring</name>
    <dbReference type="NCBI Taxonomy" id="299321"/>
    <lineage>
        <taxon>Eukaryota</taxon>
        <taxon>Metazoa</taxon>
        <taxon>Chordata</taxon>
        <taxon>Craniata</taxon>
        <taxon>Vertebrata</taxon>
        <taxon>Euteleostomi</taxon>
        <taxon>Actinopterygii</taxon>
        <taxon>Neopterygii</taxon>
        <taxon>Teleostei</taxon>
        <taxon>Clupei</taxon>
        <taxon>Clupeiformes</taxon>
        <taxon>Denticipitoidei</taxon>
        <taxon>Denticipitidae</taxon>
        <taxon>Denticeps</taxon>
    </lineage>
</organism>
<dbReference type="GO" id="GO:0005509">
    <property type="term" value="F:calcium ion binding"/>
    <property type="evidence" value="ECO:0007669"/>
    <property type="project" value="InterPro"/>
</dbReference>
<evidence type="ECO:0000256" key="14">
    <source>
        <dbReference type="ARBA" id="ARBA00023242"/>
    </source>
</evidence>
<dbReference type="GO" id="GO:0005634">
    <property type="term" value="C:nucleus"/>
    <property type="evidence" value="ECO:0007669"/>
    <property type="project" value="UniProtKB-SubCell"/>
</dbReference>
<keyword evidence="15" id="KW-0966">Cell projection</keyword>
<keyword evidence="12" id="KW-0649">Protein kinase inhibitor</keyword>
<evidence type="ECO:0000256" key="9">
    <source>
        <dbReference type="ARBA" id="ARBA00022723"/>
    </source>
</evidence>
<dbReference type="InterPro" id="IPR011992">
    <property type="entry name" value="EF-hand-dom_pair"/>
</dbReference>
<dbReference type="InterPro" id="IPR002048">
    <property type="entry name" value="EF_hand_dom"/>
</dbReference>
<evidence type="ECO:0000259" key="20">
    <source>
        <dbReference type="PROSITE" id="PS50222"/>
    </source>
</evidence>
<keyword evidence="11" id="KW-0106">Calcium</keyword>
<dbReference type="GO" id="GO:0030027">
    <property type="term" value="C:lamellipodium"/>
    <property type="evidence" value="ECO:0007669"/>
    <property type="project" value="UniProtKB-SubCell"/>
</dbReference>
<gene>
    <name evidence="21" type="primary">tesca</name>
</gene>
<evidence type="ECO:0000256" key="17">
    <source>
        <dbReference type="ARBA" id="ARBA00038164"/>
    </source>
</evidence>
<dbReference type="GO" id="GO:0004860">
    <property type="term" value="F:protein kinase inhibitor activity"/>
    <property type="evidence" value="ECO:0007669"/>
    <property type="project" value="UniProtKB-KW"/>
</dbReference>
<evidence type="ECO:0000256" key="18">
    <source>
        <dbReference type="ARBA" id="ARBA00041032"/>
    </source>
</evidence>
<keyword evidence="7" id="KW-0963">Cytoplasm</keyword>
<dbReference type="SUPFAM" id="SSF47473">
    <property type="entry name" value="EF-hand"/>
    <property type="match status" value="1"/>
</dbReference>
<evidence type="ECO:0000256" key="2">
    <source>
        <dbReference type="ARBA" id="ARBA00004496"/>
    </source>
</evidence>
<evidence type="ECO:0000256" key="19">
    <source>
        <dbReference type="ARBA" id="ARBA00042981"/>
    </source>
</evidence>
<keyword evidence="6" id="KW-1003">Cell membrane</keyword>
<sequence length="203" mass="23762">MGAWASGPAEHEFRELPEKTGFSVDELRSLYKRFMQLCNEEGTLRQEDFEKIEHLQLNPIRSKIIRAFFDKRNFHKTEVGTVQEIGFVEFVTVVSYFKLPETNQTKEQAAELRRKKLRFLFNMHDTDSDETITLEEYKYVIEDLLSSYKTIEKETAKAIADSAMLEVANITGRSMENCGSITFEEFFQILQDVEVESKMNLRF</sequence>
<proteinExistence type="inferred from homology"/>
<feature type="domain" description="EF-hand" evidence="20">
    <location>
        <begin position="112"/>
        <end position="147"/>
    </location>
</feature>
<dbReference type="Ensembl" id="ENSDCDT00010027791.1">
    <property type="protein sequence ID" value="ENSDCDP00010023176.1"/>
    <property type="gene ID" value="ENSDCDG00010013806.1"/>
</dbReference>
<dbReference type="PANTHER" id="PTHR46823">
    <property type="entry name" value="CALCINEURIN B HOMOLOGOUS PROTEIN 3"/>
    <property type="match status" value="1"/>
</dbReference>
<keyword evidence="14" id="KW-0539">Nucleus</keyword>
<dbReference type="GeneTree" id="ENSGT00940000155845"/>
<evidence type="ECO:0000256" key="15">
    <source>
        <dbReference type="ARBA" id="ARBA00023273"/>
    </source>
</evidence>
<evidence type="ECO:0000256" key="8">
    <source>
        <dbReference type="ARBA" id="ARBA00022707"/>
    </source>
</evidence>
<evidence type="ECO:0000256" key="1">
    <source>
        <dbReference type="ARBA" id="ARBA00004123"/>
    </source>
</evidence>
<evidence type="ECO:0000256" key="13">
    <source>
        <dbReference type="ARBA" id="ARBA00023136"/>
    </source>
</evidence>
<dbReference type="Gene3D" id="1.10.238.10">
    <property type="entry name" value="EF-hand"/>
    <property type="match status" value="1"/>
</dbReference>
<dbReference type="GO" id="GO:0032587">
    <property type="term" value="C:ruffle membrane"/>
    <property type="evidence" value="ECO:0007669"/>
    <property type="project" value="UniProtKB-SubCell"/>
</dbReference>
<dbReference type="AlphaFoldDB" id="A0AAY4BSM0"/>
<evidence type="ECO:0000313" key="21">
    <source>
        <dbReference type="Ensembl" id="ENSDCDP00010023176.1"/>
    </source>
</evidence>
<evidence type="ECO:0000256" key="6">
    <source>
        <dbReference type="ARBA" id="ARBA00022475"/>
    </source>
</evidence>
<evidence type="ECO:0000313" key="22">
    <source>
        <dbReference type="Proteomes" id="UP000694580"/>
    </source>
</evidence>
<dbReference type="RefSeq" id="XP_028852563.1">
    <property type="nucleotide sequence ID" value="XM_028996730.1"/>
</dbReference>
<reference evidence="21" key="3">
    <citation type="submission" date="2025-09" db="UniProtKB">
        <authorList>
            <consortium name="Ensembl"/>
        </authorList>
    </citation>
    <scope>IDENTIFICATION</scope>
</reference>
<keyword evidence="13" id="KW-0472">Membrane</keyword>
<evidence type="ECO:0000256" key="11">
    <source>
        <dbReference type="ARBA" id="ARBA00022837"/>
    </source>
</evidence>
<evidence type="ECO:0000256" key="16">
    <source>
        <dbReference type="ARBA" id="ARBA00023288"/>
    </source>
</evidence>
<accession>A0AAY4BSM0</accession>
<reference evidence="21 22" key="1">
    <citation type="submission" date="2020-06" db="EMBL/GenBank/DDBJ databases">
        <authorList>
            <consortium name="Wellcome Sanger Institute Data Sharing"/>
        </authorList>
    </citation>
    <scope>NUCLEOTIDE SEQUENCE [LARGE SCALE GENOMIC DNA]</scope>
</reference>
<evidence type="ECO:0000256" key="5">
    <source>
        <dbReference type="ARBA" id="ARBA00004635"/>
    </source>
</evidence>
<keyword evidence="10" id="KW-0221">Differentiation</keyword>
<evidence type="ECO:0000256" key="3">
    <source>
        <dbReference type="ARBA" id="ARBA00004510"/>
    </source>
</evidence>
<comment type="subcellular location">
    <subcellularLocation>
        <location evidence="3">Cell projection</location>
        <location evidence="3">Lamellipodium</location>
    </subcellularLocation>
    <subcellularLocation>
        <location evidence="4">Cell projection</location>
        <location evidence="4">Ruffle membrane</location>
    </subcellularLocation>
    <subcellularLocation>
        <location evidence="2">Cytoplasm</location>
    </subcellularLocation>
    <subcellularLocation>
        <location evidence="5">Membrane</location>
        <topology evidence="5">Lipid-anchor</topology>
    </subcellularLocation>
    <subcellularLocation>
        <location evidence="1">Nucleus</location>
    </subcellularLocation>
</comment>
<keyword evidence="16" id="KW-0449">Lipoprotein</keyword>
<evidence type="ECO:0000256" key="12">
    <source>
        <dbReference type="ARBA" id="ARBA00023013"/>
    </source>
</evidence>
<name>A0AAY4BSM0_9TELE</name>
<dbReference type="PROSITE" id="PS50222">
    <property type="entry name" value="EF_HAND_2"/>
    <property type="match status" value="1"/>
</dbReference>
<keyword evidence="9" id="KW-0479">Metal-binding</keyword>
<keyword evidence="8" id="KW-0519">Myristate</keyword>
<protein>
    <recommendedName>
        <fullName evidence="18">Calcineurin B homologous protein 3</fullName>
    </recommendedName>
    <alternativeName>
        <fullName evidence="19">Tescalcin</fullName>
    </alternativeName>
</protein>
<dbReference type="GO" id="GO:0030154">
    <property type="term" value="P:cell differentiation"/>
    <property type="evidence" value="ECO:0007669"/>
    <property type="project" value="UniProtKB-KW"/>
</dbReference>
<keyword evidence="22" id="KW-1185">Reference proteome</keyword>
<dbReference type="InterPro" id="IPR052490">
    <property type="entry name" value="CHP3"/>
</dbReference>
<dbReference type="GeneID" id="114799840"/>
<evidence type="ECO:0000256" key="10">
    <source>
        <dbReference type="ARBA" id="ARBA00022782"/>
    </source>
</evidence>
<comment type="similarity">
    <text evidence="17">Belongs to the calcineurin regulatory subunit family. CHP subfamily.</text>
</comment>